<proteinExistence type="predicted"/>
<organism evidence="2 3">
    <name type="scientific">Larkinella punicea</name>
    <dbReference type="NCBI Taxonomy" id="2315727"/>
    <lineage>
        <taxon>Bacteria</taxon>
        <taxon>Pseudomonadati</taxon>
        <taxon>Bacteroidota</taxon>
        <taxon>Cytophagia</taxon>
        <taxon>Cytophagales</taxon>
        <taxon>Spirosomataceae</taxon>
        <taxon>Larkinella</taxon>
    </lineage>
</organism>
<dbReference type="RefSeq" id="WP_114404807.1">
    <property type="nucleotide sequence ID" value="NZ_QOWE01000003.1"/>
</dbReference>
<feature type="signal peptide" evidence="1">
    <location>
        <begin position="1"/>
        <end position="25"/>
    </location>
</feature>
<dbReference type="InterPro" id="IPR011042">
    <property type="entry name" value="6-blade_b-propeller_TolB-like"/>
</dbReference>
<dbReference type="Proteomes" id="UP000253383">
    <property type="component" value="Unassembled WGS sequence"/>
</dbReference>
<dbReference type="InterPro" id="IPR030916">
    <property type="entry name" value="ELWxxDGT_rpt"/>
</dbReference>
<evidence type="ECO:0008006" key="4">
    <source>
        <dbReference type="Google" id="ProtNLM"/>
    </source>
</evidence>
<dbReference type="AlphaFoldDB" id="A0A368JXF6"/>
<feature type="chain" id="PRO_5017017018" description="T9SS C-terminal target domain-containing protein" evidence="1">
    <location>
        <begin position="26"/>
        <end position="560"/>
    </location>
</feature>
<protein>
    <recommendedName>
        <fullName evidence="4">T9SS C-terminal target domain-containing protein</fullName>
    </recommendedName>
</protein>
<dbReference type="NCBIfam" id="TIGR04534">
    <property type="entry name" value="ELWxxDGT_rpt"/>
    <property type="match status" value="3"/>
</dbReference>
<reference evidence="2 3" key="1">
    <citation type="submission" date="2018-07" db="EMBL/GenBank/DDBJ databases">
        <title>Genome analysis of Larkinella rosea.</title>
        <authorList>
            <person name="Zhou Z."/>
            <person name="Wang G."/>
        </authorList>
    </citation>
    <scope>NUCLEOTIDE SEQUENCE [LARGE SCALE GENOMIC DNA]</scope>
    <source>
        <strain evidence="3">zzj9</strain>
    </source>
</reference>
<accession>A0A368JXF6</accession>
<keyword evidence="3" id="KW-1185">Reference proteome</keyword>
<dbReference type="SUPFAM" id="SSF50998">
    <property type="entry name" value="Quinoprotein alcohol dehydrogenase-like"/>
    <property type="match status" value="1"/>
</dbReference>
<keyword evidence="1" id="KW-0732">Signal</keyword>
<comment type="caution">
    <text evidence="2">The sequence shown here is derived from an EMBL/GenBank/DDBJ whole genome shotgun (WGS) entry which is preliminary data.</text>
</comment>
<evidence type="ECO:0000313" key="2">
    <source>
        <dbReference type="EMBL" id="RCR70891.1"/>
    </source>
</evidence>
<dbReference type="Gene3D" id="2.120.10.30">
    <property type="entry name" value="TolB, C-terminal domain"/>
    <property type="match status" value="1"/>
</dbReference>
<dbReference type="OrthoDB" id="1489153at2"/>
<evidence type="ECO:0000256" key="1">
    <source>
        <dbReference type="SAM" id="SignalP"/>
    </source>
</evidence>
<gene>
    <name evidence="2" type="ORF">DUE52_04700</name>
</gene>
<evidence type="ECO:0000313" key="3">
    <source>
        <dbReference type="Proteomes" id="UP000253383"/>
    </source>
</evidence>
<dbReference type="EMBL" id="QOWE01000003">
    <property type="protein sequence ID" value="RCR70891.1"/>
    <property type="molecule type" value="Genomic_DNA"/>
</dbReference>
<name>A0A368JXF6_9BACT</name>
<sequence>MKPHYNLFKWVLVGCFGGCGLPAIAQFTALPTSYYLTRVKDINPGSANSYVSGDGTTAVEINGTVYFAANTAANGAELWKTTGTEASTVLLKNINPAGSSTPDWLTEVNGTLYFVATGSSGRELYKSDGTATGTVLVKDILPGGDANPRGLTNINGTLFFVATGATTGEELWKSDGTAGGTVLVKDINPSGNSVPNYMRKMAVLGSTAYFVADDGVNGEELWKSDGTDAGTVLVKNIHPAGSSNLFEMVVMNGMLYMTANDGTNGTELWKSDGTLAGTVMVKNLAAGSSSGQPQDLKVVNSTLFFRATVSGDAELYKSDGTSGGTVLVKNINAGGASFPSYLTRVNNTLYFTANDGIKGTELWKTDGTVGGTVQVADLVLGAGLTTFSSLRSVNNRLFFHYLEPWKSTGTVAGTAMLDDINPTGNSASTGFMALSSTTVLFWATDGTTGMELYKYAQCYICPAGRVAASSEEVAPTALQLTLLPNPVQNALTVDIRGAAHQPIQLQLMTVKGELIENRQIAKPQAVERQTFDVSRQPTGLLLLRARAGDQEQTVKALKSD</sequence>
<dbReference type="InterPro" id="IPR011047">
    <property type="entry name" value="Quinoprotein_ADH-like_sf"/>
</dbReference>